<evidence type="ECO:0000313" key="10">
    <source>
        <dbReference type="Proteomes" id="UP000609874"/>
    </source>
</evidence>
<evidence type="ECO:0000256" key="6">
    <source>
        <dbReference type="ARBA" id="ARBA00023295"/>
    </source>
</evidence>
<dbReference type="SUPFAM" id="SSF52279">
    <property type="entry name" value="Beta-D-glucan exohydrolase, C-terminal domain"/>
    <property type="match status" value="1"/>
</dbReference>
<evidence type="ECO:0000256" key="1">
    <source>
        <dbReference type="ARBA" id="ARBA00000448"/>
    </source>
</evidence>
<comment type="caution">
    <text evidence="9">The sequence shown here is derived from an EMBL/GenBank/DDBJ whole genome shotgun (WGS) entry which is preliminary data.</text>
</comment>
<evidence type="ECO:0000313" key="9">
    <source>
        <dbReference type="EMBL" id="MBD7995536.1"/>
    </source>
</evidence>
<dbReference type="EC" id="3.2.1.21" evidence="3"/>
<keyword evidence="4" id="KW-0732">Signal</keyword>
<dbReference type="InterPro" id="IPR001764">
    <property type="entry name" value="Glyco_hydro_3_N"/>
</dbReference>
<feature type="domain" description="Glycoside hydrolase family 3 N-terminal" evidence="7">
    <location>
        <begin position="68"/>
        <end position="374"/>
    </location>
</feature>
<dbReference type="Gene3D" id="3.40.50.1700">
    <property type="entry name" value="Glycoside hydrolase family 3 C-terminal domain"/>
    <property type="match status" value="1"/>
</dbReference>
<dbReference type="InterPro" id="IPR002772">
    <property type="entry name" value="Glyco_hydro_3_C"/>
</dbReference>
<evidence type="ECO:0000259" key="8">
    <source>
        <dbReference type="Pfam" id="PF01915"/>
    </source>
</evidence>
<evidence type="ECO:0000256" key="4">
    <source>
        <dbReference type="ARBA" id="ARBA00022729"/>
    </source>
</evidence>
<dbReference type="PANTHER" id="PTHR30620:SF16">
    <property type="entry name" value="LYSOSOMAL BETA GLUCOSIDASE"/>
    <property type="match status" value="1"/>
</dbReference>
<evidence type="ECO:0000256" key="3">
    <source>
        <dbReference type="ARBA" id="ARBA00012744"/>
    </source>
</evidence>
<dbReference type="PRINTS" id="PR00133">
    <property type="entry name" value="GLHYDRLASE3"/>
</dbReference>
<dbReference type="RefSeq" id="WP_191807867.1">
    <property type="nucleotide sequence ID" value="NZ_JACSQD010000004.1"/>
</dbReference>
<evidence type="ECO:0000259" key="7">
    <source>
        <dbReference type="Pfam" id="PF00933"/>
    </source>
</evidence>
<proteinExistence type="inferred from homology"/>
<sequence>MTSLLTPHSSRPTPPVETLPLKQRIGLLFHPLVTLGDSLDVDEAPAWGGASIRELIVERGIRFMCLGNIPPVDRLAEQLERIQQVARDAGDGPPVVFSTDPLHSFLEVEGATHSTKGVSRWPEPIGFGALDDEELVEQFADIVRRDYLALGIRMALHPQADLATEPRWARQAQTFGADPQRAGRLTSAYIRGLQGETLGPGSVAATTKHFPGGGPQKDGEDPHFPYGKEQVYPGGRFEDHLAPFKAAIEAGTAAIMPYYGMPIGLDLDGRRVEEVGFAFNRFILTDLLREQLGFTGVVLSDFGLVTDAEIFGKPFPARSWGVEHLSRHERFARLLQAGVDQFGGESDVDAVGELIASGHVDEETVSAAAGRVLALQHALGETEATEATAGIREHIDLGHLTQARAMTIVMDRTPGGQATLPLRNLERVHVVGMDESTVDPSMQVTSPDTAQIAVVRIGAPFEFRDHYFLEAGMQQGSLEPAAEEVQRISTLAAKLPVVLVVTLSRPAILTPFVPHVCAIIAEYGADDAAVWDVLLGRVQPEGRLPFELPRSTGAVAASRPDVAGDTVDPLFPEGWKL</sequence>
<comment type="similarity">
    <text evidence="2">Belongs to the glycosyl hydrolase 3 family.</text>
</comment>
<dbReference type="PANTHER" id="PTHR30620">
    <property type="entry name" value="PERIPLASMIC BETA-GLUCOSIDASE-RELATED"/>
    <property type="match status" value="1"/>
</dbReference>
<gene>
    <name evidence="9" type="ORF">H9639_09530</name>
</gene>
<dbReference type="Gene3D" id="3.20.20.300">
    <property type="entry name" value="Glycoside hydrolase, family 3, N-terminal domain"/>
    <property type="match status" value="1"/>
</dbReference>
<dbReference type="InterPro" id="IPR051915">
    <property type="entry name" value="Cellulose_Degrad_GH3"/>
</dbReference>
<keyword evidence="6" id="KW-0326">Glycosidase</keyword>
<protein>
    <recommendedName>
        <fullName evidence="3">beta-glucosidase</fullName>
        <ecNumber evidence="3">3.2.1.21</ecNumber>
    </recommendedName>
</protein>
<organism evidence="9 10">
    <name type="scientific">Arthrobacter gallicola</name>
    <dbReference type="NCBI Taxonomy" id="2762225"/>
    <lineage>
        <taxon>Bacteria</taxon>
        <taxon>Bacillati</taxon>
        <taxon>Actinomycetota</taxon>
        <taxon>Actinomycetes</taxon>
        <taxon>Micrococcales</taxon>
        <taxon>Micrococcaceae</taxon>
        <taxon>Arthrobacter</taxon>
    </lineage>
</organism>
<dbReference type="Pfam" id="PF01915">
    <property type="entry name" value="Glyco_hydro_3_C"/>
    <property type="match status" value="1"/>
</dbReference>
<comment type="catalytic activity">
    <reaction evidence="1">
        <text>Hydrolysis of terminal, non-reducing beta-D-glucosyl residues with release of beta-D-glucose.</text>
        <dbReference type="EC" id="3.2.1.21"/>
    </reaction>
</comment>
<dbReference type="EMBL" id="JACSQD010000004">
    <property type="protein sequence ID" value="MBD7995536.1"/>
    <property type="molecule type" value="Genomic_DNA"/>
</dbReference>
<keyword evidence="10" id="KW-1185">Reference proteome</keyword>
<feature type="domain" description="Glycoside hydrolase family 3 C-terminal" evidence="8">
    <location>
        <begin position="475"/>
        <end position="576"/>
    </location>
</feature>
<dbReference type="InterPro" id="IPR036962">
    <property type="entry name" value="Glyco_hydro_3_N_sf"/>
</dbReference>
<evidence type="ECO:0000256" key="5">
    <source>
        <dbReference type="ARBA" id="ARBA00022801"/>
    </source>
</evidence>
<dbReference type="InterPro" id="IPR036881">
    <property type="entry name" value="Glyco_hydro_3_C_sf"/>
</dbReference>
<dbReference type="SUPFAM" id="SSF51445">
    <property type="entry name" value="(Trans)glycosidases"/>
    <property type="match status" value="1"/>
</dbReference>
<evidence type="ECO:0000256" key="2">
    <source>
        <dbReference type="ARBA" id="ARBA00005336"/>
    </source>
</evidence>
<accession>A0ABR8UTX8</accession>
<name>A0ABR8UTX8_9MICC</name>
<dbReference type="Pfam" id="PF00933">
    <property type="entry name" value="Glyco_hydro_3"/>
    <property type="match status" value="1"/>
</dbReference>
<dbReference type="InterPro" id="IPR017853">
    <property type="entry name" value="GH"/>
</dbReference>
<keyword evidence="5 9" id="KW-0378">Hydrolase</keyword>
<dbReference type="GO" id="GO:0016787">
    <property type="term" value="F:hydrolase activity"/>
    <property type="evidence" value="ECO:0007669"/>
    <property type="project" value="UniProtKB-KW"/>
</dbReference>
<dbReference type="Proteomes" id="UP000609874">
    <property type="component" value="Unassembled WGS sequence"/>
</dbReference>
<reference evidence="9 10" key="1">
    <citation type="submission" date="2020-08" db="EMBL/GenBank/DDBJ databases">
        <title>A Genomic Blueprint of the Chicken Gut Microbiome.</title>
        <authorList>
            <person name="Gilroy R."/>
            <person name="Ravi A."/>
            <person name="Getino M."/>
            <person name="Pursley I."/>
            <person name="Horton D.L."/>
            <person name="Alikhan N.-F."/>
            <person name="Baker D."/>
            <person name="Gharbi K."/>
            <person name="Hall N."/>
            <person name="Watson M."/>
            <person name="Adriaenssens E.M."/>
            <person name="Foster-Nyarko E."/>
            <person name="Jarju S."/>
            <person name="Secka A."/>
            <person name="Antonio M."/>
            <person name="Oren A."/>
            <person name="Chaudhuri R."/>
            <person name="La Ragione R.M."/>
            <person name="Hildebrand F."/>
            <person name="Pallen M.J."/>
        </authorList>
    </citation>
    <scope>NUCLEOTIDE SEQUENCE [LARGE SCALE GENOMIC DNA]</scope>
    <source>
        <strain evidence="9 10">Sa2CUA1</strain>
    </source>
</reference>